<organism evidence="1 2">
    <name type="scientific">Mythimna loreyi</name>
    <dbReference type="NCBI Taxonomy" id="667449"/>
    <lineage>
        <taxon>Eukaryota</taxon>
        <taxon>Metazoa</taxon>
        <taxon>Ecdysozoa</taxon>
        <taxon>Arthropoda</taxon>
        <taxon>Hexapoda</taxon>
        <taxon>Insecta</taxon>
        <taxon>Pterygota</taxon>
        <taxon>Neoptera</taxon>
        <taxon>Endopterygota</taxon>
        <taxon>Lepidoptera</taxon>
        <taxon>Glossata</taxon>
        <taxon>Ditrysia</taxon>
        <taxon>Noctuoidea</taxon>
        <taxon>Noctuidae</taxon>
        <taxon>Noctuinae</taxon>
        <taxon>Hadenini</taxon>
        <taxon>Mythimna</taxon>
    </lineage>
</organism>
<evidence type="ECO:0000313" key="2">
    <source>
        <dbReference type="Proteomes" id="UP001231649"/>
    </source>
</evidence>
<accession>A0ACC2QIH2</accession>
<protein>
    <submittedName>
        <fullName evidence="1">Uncharacterized protein</fullName>
    </submittedName>
</protein>
<name>A0ACC2QIH2_9NEOP</name>
<keyword evidence="2" id="KW-1185">Reference proteome</keyword>
<dbReference type="EMBL" id="CM056789">
    <property type="protein sequence ID" value="KAJ8718242.1"/>
    <property type="molecule type" value="Genomic_DNA"/>
</dbReference>
<sequence length="432" mass="47386">MDRTNLDKSLSETDLDRVGLQNPDHTTPPNFVVSRQKRKRENDFVEELAKFKEEMQSMFSNMMAAQEKEFKKNSIILQGIQQSSCNIDSSIIFLTEQNEEFKKKIVSLEDKIKEDKKYIILLEDKIETMQQDNRKANFELKNVPKKSNETKDDLIHMVFNILITITVLQGIGPVDDEVVEQHDDDSQPGLDGEEEEPTSMRRLWAGSVHAGTINYIATHADLVATASSDGVARLFRWVAAARELQPLHELAAHHYPVMACDFAAAGRVLLTAGLDGRACIWDVGSGVQLRSLCCAEGVGGEAGGGGVRAARASGGRPALLLLATDDGLAPLWSLDDDDPKPLHVFVDHSGAVTCCAWSSDARLAATGSAAGELCLRAPPPSARVLHHEPHAHDLGEWITSLEHRQTCRRAVLARAAAQRARAAPRPARARPG</sequence>
<dbReference type="Proteomes" id="UP001231649">
    <property type="component" value="Chromosome 13"/>
</dbReference>
<reference evidence="1" key="1">
    <citation type="submission" date="2023-03" db="EMBL/GenBank/DDBJ databases">
        <title>Chromosome-level genomes of two armyworms, Mythimna separata and Mythimna loreyi, provide insights into the biosynthesis and reception of sex pheromones.</title>
        <authorList>
            <person name="Zhao H."/>
        </authorList>
    </citation>
    <scope>NUCLEOTIDE SEQUENCE</scope>
    <source>
        <strain evidence="1">BeijingLab</strain>
    </source>
</reference>
<evidence type="ECO:0000313" key="1">
    <source>
        <dbReference type="EMBL" id="KAJ8718242.1"/>
    </source>
</evidence>
<gene>
    <name evidence="1" type="ORF">PYW08_002479</name>
</gene>
<comment type="caution">
    <text evidence="1">The sequence shown here is derived from an EMBL/GenBank/DDBJ whole genome shotgun (WGS) entry which is preliminary data.</text>
</comment>
<proteinExistence type="predicted"/>